<evidence type="ECO:0000313" key="2">
    <source>
        <dbReference type="EMBL" id="CAK9236965.1"/>
    </source>
</evidence>
<dbReference type="EMBL" id="OZ019901">
    <property type="protein sequence ID" value="CAK9236965.1"/>
    <property type="molecule type" value="Genomic_DNA"/>
</dbReference>
<organism evidence="2 3">
    <name type="scientific">Sphagnum troendelagicum</name>
    <dbReference type="NCBI Taxonomy" id="128251"/>
    <lineage>
        <taxon>Eukaryota</taxon>
        <taxon>Viridiplantae</taxon>
        <taxon>Streptophyta</taxon>
        <taxon>Embryophyta</taxon>
        <taxon>Bryophyta</taxon>
        <taxon>Sphagnophytina</taxon>
        <taxon>Sphagnopsida</taxon>
        <taxon>Sphagnales</taxon>
        <taxon>Sphagnaceae</taxon>
        <taxon>Sphagnum</taxon>
    </lineage>
</organism>
<dbReference type="PANTHER" id="PTHR21512:SF5">
    <property type="entry name" value="TRAFFICKING PROTEIN PARTICLE COMPLEX SUBUNIT 9"/>
    <property type="match status" value="1"/>
</dbReference>
<dbReference type="Pfam" id="PF08626">
    <property type="entry name" value="TRAPPC9-Trs120"/>
    <property type="match status" value="1"/>
</dbReference>
<feature type="domain" description="Trs120/TRAPPC9 N-terminal" evidence="1">
    <location>
        <begin position="10"/>
        <end position="137"/>
    </location>
</feature>
<dbReference type="PANTHER" id="PTHR21512">
    <property type="entry name" value="TRAFFICKING PROTEIN PARTICLE COMPLEX SUBUNIT 9"/>
    <property type="match status" value="1"/>
</dbReference>
<proteinExistence type="predicted"/>
<gene>
    <name evidence="2" type="ORF">CSSPTR1EN2_LOCUS23365</name>
</gene>
<reference evidence="2" key="1">
    <citation type="submission" date="2024-02" db="EMBL/GenBank/DDBJ databases">
        <authorList>
            <consortium name="ELIXIR-Norway"/>
            <consortium name="Elixir Norway"/>
        </authorList>
    </citation>
    <scope>NUCLEOTIDE SEQUENCE</scope>
</reference>
<accession>A0ABP0V3I0</accession>
<sequence>MKTDLRVESGSTIRVAIVAIGEMPATQLRDYVAMLVQYTRIPLAILSPYYTEHQKSPFAQQPWETGSLLMKFLVGGAERSRWEDFQAQRKILGVFGLCHCPMSPDIGDAYEKFLSMCSRAHPSARVTGFFAFHPTDTQLAQADDKKKDFLELLKAMCVLLFWKGLG</sequence>
<name>A0ABP0V3I0_9BRYO</name>
<evidence type="ECO:0000313" key="3">
    <source>
        <dbReference type="Proteomes" id="UP001497512"/>
    </source>
</evidence>
<keyword evidence="3" id="KW-1185">Reference proteome</keyword>
<evidence type="ECO:0000259" key="1">
    <source>
        <dbReference type="Pfam" id="PF08626"/>
    </source>
</evidence>
<dbReference type="Proteomes" id="UP001497512">
    <property type="component" value="Chromosome 9"/>
</dbReference>
<dbReference type="InterPro" id="IPR013935">
    <property type="entry name" value="Trs120_TRAPPC9"/>
</dbReference>
<dbReference type="InterPro" id="IPR058563">
    <property type="entry name" value="Trs120_TRAPPC9_N"/>
</dbReference>
<protein>
    <recommendedName>
        <fullName evidence="1">Trs120/TRAPPC9 N-terminal domain-containing protein</fullName>
    </recommendedName>
</protein>